<sequence>MVVLNDAGTVAGAVGTVSGTLRSELLSPAATATDSVTVAEPVVSVTVSRCRCRGPGRCDDVAFTLVVRAHDGANANPAYLAVLRDATLVTSPSLYSVRSVTVDGAELFTAGGAGASWGREPLVDGVDLRCGESCRAVVGRHQHRVHAPATQPSITIASPTLSVSLETDSATSSDSEAVIGSRVTAFAAITVPEGTTSLAEVELALSDTSPGSVLRILEVVSITESSGGSSLSSSGGAFSALAAAATSGITGSGLGGVVVSLGNLTNSASSPSTAEVLTVEVRMVVLNDAGTVAGAVGTVSGTLRSELLSPAATATDSVTVAEPVTDSATSSDSEAAIGSRVTAFAAITVPEGTTSLAEVELALSDTSPGSVLRILEVVSITESSGGSSLSSSGGAFSALAAAATSGITGSGLGGVVVSLGNLTNSASSPSTAEVLTVEPVVSVTVSPVSVPGSLDAGDDVAFTLVVRAHDGANANPAYLAVLRDATLVTSPPLYSVRSVTVDGAELFTAGGAGASWAANHSSTGSIFAAASLAELSSGGTSIVYTVRLGVAVEADSIVRPEFGVVWSSHPGPADAPTAVSPPVQRSAGDPASITIASPTLSVSLETDSATSSDSEAVIGLV</sequence>
<dbReference type="EMBL" id="VLTL01000052">
    <property type="protein sequence ID" value="KAA0164802.1"/>
    <property type="molecule type" value="Genomic_DNA"/>
</dbReference>
<evidence type="ECO:0000313" key="1">
    <source>
        <dbReference type="EMBL" id="KAA0164802.1"/>
    </source>
</evidence>
<dbReference type="Proteomes" id="UP000324907">
    <property type="component" value="Unassembled WGS sequence"/>
</dbReference>
<evidence type="ECO:0000313" key="2">
    <source>
        <dbReference type="Proteomes" id="UP000324907"/>
    </source>
</evidence>
<gene>
    <name evidence="1" type="ORF">FNF28_03689</name>
</gene>
<protein>
    <submittedName>
        <fullName evidence="1">Uncharacterized protein</fullName>
    </submittedName>
</protein>
<comment type="caution">
    <text evidence="1">The sequence shown here is derived from an EMBL/GenBank/DDBJ whole genome shotgun (WGS) entry which is preliminary data.</text>
</comment>
<accession>A0A5A8DHK0</accession>
<proteinExistence type="predicted"/>
<organism evidence="1 2">
    <name type="scientific">Cafeteria roenbergensis</name>
    <name type="common">Marine flagellate</name>
    <dbReference type="NCBI Taxonomy" id="33653"/>
    <lineage>
        <taxon>Eukaryota</taxon>
        <taxon>Sar</taxon>
        <taxon>Stramenopiles</taxon>
        <taxon>Bigyra</taxon>
        <taxon>Opalozoa</taxon>
        <taxon>Bicosoecida</taxon>
        <taxon>Cafeteriaceae</taxon>
        <taxon>Cafeteria</taxon>
    </lineage>
</organism>
<dbReference type="AlphaFoldDB" id="A0A5A8DHK0"/>
<reference evidence="1 2" key="1">
    <citation type="submission" date="2019-07" db="EMBL/GenBank/DDBJ databases">
        <title>Genomes of Cafeteria roenbergensis.</title>
        <authorList>
            <person name="Fischer M.G."/>
            <person name="Hackl T."/>
            <person name="Roman M."/>
        </authorList>
    </citation>
    <scope>NUCLEOTIDE SEQUENCE [LARGE SCALE GENOMIC DNA]</scope>
    <source>
        <strain evidence="1 2">RCC970-E3</strain>
    </source>
</reference>
<name>A0A5A8DHK0_CAFRO</name>